<accession>A0ABV0Z641</accession>
<evidence type="ECO:0000313" key="1">
    <source>
        <dbReference type="EMBL" id="MEQ2301677.1"/>
    </source>
</evidence>
<organism evidence="1 2">
    <name type="scientific">Ameca splendens</name>
    <dbReference type="NCBI Taxonomy" id="208324"/>
    <lineage>
        <taxon>Eukaryota</taxon>
        <taxon>Metazoa</taxon>
        <taxon>Chordata</taxon>
        <taxon>Craniata</taxon>
        <taxon>Vertebrata</taxon>
        <taxon>Euteleostomi</taxon>
        <taxon>Actinopterygii</taxon>
        <taxon>Neopterygii</taxon>
        <taxon>Teleostei</taxon>
        <taxon>Neoteleostei</taxon>
        <taxon>Acanthomorphata</taxon>
        <taxon>Ovalentaria</taxon>
        <taxon>Atherinomorphae</taxon>
        <taxon>Cyprinodontiformes</taxon>
        <taxon>Goodeidae</taxon>
        <taxon>Ameca</taxon>
    </lineage>
</organism>
<sequence>MPADTQEIFLPNWFQYLTGASAHVASVLCVSTRMSSGSWPVKLVTWHHSATGPEEMLGHCPFCEVDKLLLCLPACIVALMSPAEVINSLLKLMLTATPV</sequence>
<proteinExistence type="predicted"/>
<reference evidence="1 2" key="1">
    <citation type="submission" date="2021-06" db="EMBL/GenBank/DDBJ databases">
        <authorList>
            <person name="Palmer J.M."/>
        </authorList>
    </citation>
    <scope>NUCLEOTIDE SEQUENCE [LARGE SCALE GENOMIC DNA]</scope>
    <source>
        <strain evidence="1 2">AS_MEX2019</strain>
        <tissue evidence="1">Muscle</tissue>
    </source>
</reference>
<gene>
    <name evidence="1" type="ORF">AMECASPLE_038531</name>
</gene>
<name>A0ABV0Z641_9TELE</name>
<dbReference type="Proteomes" id="UP001469553">
    <property type="component" value="Unassembled WGS sequence"/>
</dbReference>
<dbReference type="EMBL" id="JAHRIP010054205">
    <property type="protein sequence ID" value="MEQ2301677.1"/>
    <property type="molecule type" value="Genomic_DNA"/>
</dbReference>
<evidence type="ECO:0000313" key="2">
    <source>
        <dbReference type="Proteomes" id="UP001469553"/>
    </source>
</evidence>
<protein>
    <submittedName>
        <fullName evidence="1">Uncharacterized protein</fullName>
    </submittedName>
</protein>
<comment type="caution">
    <text evidence="1">The sequence shown here is derived from an EMBL/GenBank/DDBJ whole genome shotgun (WGS) entry which is preliminary data.</text>
</comment>
<keyword evidence="2" id="KW-1185">Reference proteome</keyword>